<dbReference type="Proteomes" id="UP001396334">
    <property type="component" value="Unassembled WGS sequence"/>
</dbReference>
<dbReference type="EMBL" id="JBBPBN010000010">
    <property type="protein sequence ID" value="KAK9029970.1"/>
    <property type="molecule type" value="Genomic_DNA"/>
</dbReference>
<evidence type="ECO:0000313" key="2">
    <source>
        <dbReference type="Proteomes" id="UP001396334"/>
    </source>
</evidence>
<accession>A0ABR2SXK1</accession>
<keyword evidence="2" id="KW-1185">Reference proteome</keyword>
<sequence>MPQPLYPILPKVPATVLKFLKNCCSIYVYGEWVFIPERGCRFSWTSLVCPGEMEEIRCKGKGGNVLGFSTHSCVFLPVRSIVKVSFHGFPEVWYFWRNQLDVVTIVDFRVTEMLHESIESMKKYFWPKRVLVSQAYVLGLVIMKDHVGSQLVRVRDVRSVVCLLCPTRVMVCRELRRESPGFDSKVWATVTVRTLRHLSFSMSDARPNGLKKLSVCLGEDSTDRGALKSIYFDFCFGWHVVPSRPSSFIMSKHFPDMMGLLFSLVPTDSVAETSEFEYDELTDWSTPIRPCP</sequence>
<reference evidence="1 2" key="1">
    <citation type="journal article" date="2024" name="G3 (Bethesda)">
        <title>Genome assembly of Hibiscus sabdariffa L. provides insights into metabolisms of medicinal natural products.</title>
        <authorList>
            <person name="Kim T."/>
        </authorList>
    </citation>
    <scope>NUCLEOTIDE SEQUENCE [LARGE SCALE GENOMIC DNA]</scope>
    <source>
        <strain evidence="1">TK-2024</strain>
        <tissue evidence="1">Old leaves</tissue>
    </source>
</reference>
<name>A0ABR2SXK1_9ROSI</name>
<organism evidence="1 2">
    <name type="scientific">Hibiscus sabdariffa</name>
    <name type="common">roselle</name>
    <dbReference type="NCBI Taxonomy" id="183260"/>
    <lineage>
        <taxon>Eukaryota</taxon>
        <taxon>Viridiplantae</taxon>
        <taxon>Streptophyta</taxon>
        <taxon>Embryophyta</taxon>
        <taxon>Tracheophyta</taxon>
        <taxon>Spermatophyta</taxon>
        <taxon>Magnoliopsida</taxon>
        <taxon>eudicotyledons</taxon>
        <taxon>Gunneridae</taxon>
        <taxon>Pentapetalae</taxon>
        <taxon>rosids</taxon>
        <taxon>malvids</taxon>
        <taxon>Malvales</taxon>
        <taxon>Malvaceae</taxon>
        <taxon>Malvoideae</taxon>
        <taxon>Hibiscus</taxon>
    </lineage>
</organism>
<gene>
    <name evidence="1" type="ORF">V6N11_031409</name>
</gene>
<proteinExistence type="predicted"/>
<evidence type="ECO:0000313" key="1">
    <source>
        <dbReference type="EMBL" id="KAK9029970.1"/>
    </source>
</evidence>
<protein>
    <submittedName>
        <fullName evidence="1">Uncharacterized protein</fullName>
    </submittedName>
</protein>
<comment type="caution">
    <text evidence="1">The sequence shown here is derived from an EMBL/GenBank/DDBJ whole genome shotgun (WGS) entry which is preliminary data.</text>
</comment>